<sequence>MGLLSKTLFTSSILGTVGTFYFITKNYYIYIDDYLEIPPPYINSQHSLINNLKHKFGIDTGDDIKLSNSIKWANPNNNESSFDYFEKKLNFKDTKLFLTKFKTNEERLSIIEKKVLLGPTLMFHRFLISNYFQLKNPEFNRISGYSKFESKKLSSFNPNQSNDISPLAFPFWQPFFPPGLKSLPTNENLNYVWNSKDILKYENSPLPASTIIYGMFSVLGHGKRNNGGWYDFSFGGDLIPASMVHRCEYYTIKDEKNRDNLVIRLTNVASLIAPNSPKFIDDTNGLHELMTRTMVLDIVRGIQNEIYN</sequence>
<dbReference type="EMBL" id="JAEUBF010001176">
    <property type="protein sequence ID" value="KAH3672213.1"/>
    <property type="molecule type" value="Genomic_DNA"/>
</dbReference>
<reference evidence="1" key="2">
    <citation type="submission" date="2021-01" db="EMBL/GenBank/DDBJ databases">
        <authorList>
            <person name="Schikora-Tamarit M.A."/>
        </authorList>
    </citation>
    <scope>NUCLEOTIDE SEQUENCE</scope>
    <source>
        <strain evidence="1">CBS6341</strain>
    </source>
</reference>
<gene>
    <name evidence="1" type="ORF">WICMUC_004403</name>
</gene>
<reference evidence="1" key="1">
    <citation type="journal article" date="2021" name="Open Biol.">
        <title>Shared evolutionary footprints suggest mitochondrial oxidative damage underlies multiple complex I losses in fungi.</title>
        <authorList>
            <person name="Schikora-Tamarit M.A."/>
            <person name="Marcet-Houben M."/>
            <person name="Nosek J."/>
            <person name="Gabaldon T."/>
        </authorList>
    </citation>
    <scope>NUCLEOTIDE SEQUENCE</scope>
    <source>
        <strain evidence="1">CBS6341</strain>
    </source>
</reference>
<accession>A0A9P8TAA0</accession>
<comment type="caution">
    <text evidence="1">The sequence shown here is derived from an EMBL/GenBank/DDBJ whole genome shotgun (WGS) entry which is preliminary data.</text>
</comment>
<evidence type="ECO:0000313" key="2">
    <source>
        <dbReference type="Proteomes" id="UP000769528"/>
    </source>
</evidence>
<name>A0A9P8TAA0_9ASCO</name>
<keyword evidence="2" id="KW-1185">Reference proteome</keyword>
<dbReference type="AlphaFoldDB" id="A0A9P8TAA0"/>
<protein>
    <submittedName>
        <fullName evidence="1">Uncharacterized protein</fullName>
    </submittedName>
</protein>
<organism evidence="1 2">
    <name type="scientific">Wickerhamomyces mucosus</name>
    <dbReference type="NCBI Taxonomy" id="1378264"/>
    <lineage>
        <taxon>Eukaryota</taxon>
        <taxon>Fungi</taxon>
        <taxon>Dikarya</taxon>
        <taxon>Ascomycota</taxon>
        <taxon>Saccharomycotina</taxon>
        <taxon>Saccharomycetes</taxon>
        <taxon>Phaffomycetales</taxon>
        <taxon>Wickerhamomycetaceae</taxon>
        <taxon>Wickerhamomyces</taxon>
    </lineage>
</organism>
<dbReference type="OrthoDB" id="3354680at2759"/>
<evidence type="ECO:0000313" key="1">
    <source>
        <dbReference type="EMBL" id="KAH3672213.1"/>
    </source>
</evidence>
<dbReference type="Proteomes" id="UP000769528">
    <property type="component" value="Unassembled WGS sequence"/>
</dbReference>
<proteinExistence type="predicted"/>